<organism evidence="4">
    <name type="scientific">Candidatus Enterococcus clewellii</name>
    <dbReference type="NCBI Taxonomy" id="1834193"/>
    <lineage>
        <taxon>Bacteria</taxon>
        <taxon>Bacillati</taxon>
        <taxon>Bacillota</taxon>
        <taxon>Bacilli</taxon>
        <taxon>Lactobacillales</taxon>
        <taxon>Enterococcaceae</taxon>
        <taxon>Enterococcus</taxon>
    </lineage>
</organism>
<proteinExistence type="predicted"/>
<dbReference type="EMBL" id="NGMM01000001">
    <property type="protein sequence ID" value="OTP19241.1"/>
    <property type="molecule type" value="Genomic_DNA"/>
</dbReference>
<dbReference type="AlphaFoldDB" id="A0A242KDJ5"/>
<keyword evidence="3" id="KW-1133">Transmembrane helix</keyword>
<dbReference type="Proteomes" id="UP000195141">
    <property type="component" value="Chromosome"/>
</dbReference>
<reference evidence="5" key="3">
    <citation type="submission" date="2024-03" db="EMBL/GenBank/DDBJ databases">
        <title>The Genome Sequence of Enterococcus sp. DIV0242b.</title>
        <authorList>
            <consortium name="The Broad Institute Genomics Platform"/>
            <consortium name="The Broad Institute Microbial Omics Core"/>
            <consortium name="The Broad Institute Genomic Center for Infectious Diseases"/>
            <person name="Earl A."/>
            <person name="Manson A."/>
            <person name="Gilmore M."/>
            <person name="Schwartman J."/>
            <person name="Shea T."/>
            <person name="Abouelleil A."/>
            <person name="Cao P."/>
            <person name="Chapman S."/>
            <person name="Cusick C."/>
            <person name="Young S."/>
            <person name="Neafsey D."/>
            <person name="Nusbaum C."/>
            <person name="Birren B."/>
        </authorList>
    </citation>
    <scope>NUCLEOTIDE SEQUENCE</scope>
    <source>
        <strain evidence="5">9E7_DIV0242</strain>
    </source>
</reference>
<name>A0A242KDJ5_9ENTE</name>
<reference evidence="5" key="2">
    <citation type="submission" date="2017-05" db="EMBL/GenBank/DDBJ databases">
        <authorList>
            <consortium name="The Broad Institute Genomics Platform"/>
            <consortium name="The Broad Institute Genomic Center for Infectious Diseases"/>
            <person name="Earl A."/>
            <person name="Manson A."/>
            <person name="Schwartman J."/>
            <person name="Gilmore M."/>
            <person name="Abouelleil A."/>
            <person name="Cao P."/>
            <person name="Chapman S."/>
            <person name="Cusick C."/>
            <person name="Shea T."/>
            <person name="Young S."/>
            <person name="Neafsey D."/>
            <person name="Nusbaum C."/>
            <person name="Birren B."/>
        </authorList>
    </citation>
    <scope>NUCLEOTIDE SEQUENCE</scope>
    <source>
        <strain evidence="5">9E7_DIV0242</strain>
    </source>
</reference>
<dbReference type="Pfam" id="PF07963">
    <property type="entry name" value="N_methyl"/>
    <property type="match status" value="1"/>
</dbReference>
<accession>A0A242KDJ5</accession>
<evidence type="ECO:0000313" key="6">
    <source>
        <dbReference type="Proteomes" id="UP000195141"/>
    </source>
</evidence>
<dbReference type="OrthoDB" id="2339597at2"/>
<feature type="transmembrane region" description="Helical" evidence="3">
    <location>
        <begin position="22"/>
        <end position="46"/>
    </location>
</feature>
<keyword evidence="2" id="KW-0178">Competence</keyword>
<keyword evidence="3" id="KW-0812">Transmembrane</keyword>
<dbReference type="GO" id="GO:0009986">
    <property type="term" value="C:cell surface"/>
    <property type="evidence" value="ECO:0007669"/>
    <property type="project" value="UniProtKB-SubCell"/>
</dbReference>
<evidence type="ECO:0000313" key="4">
    <source>
        <dbReference type="EMBL" id="OTP19241.1"/>
    </source>
</evidence>
<dbReference type="InterPro" id="IPR012902">
    <property type="entry name" value="N_methyl_site"/>
</dbReference>
<sequence length="158" mass="16733">MSEVLVLQEESRMSRLLKDERGMTLIELLATVVILAIISGIGLVAIGNVIQNSREDAAVADIQQAMNAAKLYQSSPSTPITAPFSLKNVIDDKYLETPGSTWVDTTKIMFTVDASGTLTMEVPANQVNAGSKTNSAAVAAGSTSATINALTRDSLKFN</sequence>
<evidence type="ECO:0000256" key="3">
    <source>
        <dbReference type="SAM" id="Phobius"/>
    </source>
</evidence>
<dbReference type="EMBL" id="CP147247">
    <property type="protein sequence ID" value="WYJ89326.1"/>
    <property type="molecule type" value="Genomic_DNA"/>
</dbReference>
<keyword evidence="3" id="KW-0472">Membrane</keyword>
<evidence type="ECO:0000256" key="2">
    <source>
        <dbReference type="ARBA" id="ARBA00023287"/>
    </source>
</evidence>
<dbReference type="Gene3D" id="3.30.700.10">
    <property type="entry name" value="Glycoprotein, Type 4 Pilin"/>
    <property type="match status" value="1"/>
</dbReference>
<evidence type="ECO:0000313" key="5">
    <source>
        <dbReference type="EMBL" id="WYJ89326.1"/>
    </source>
</evidence>
<comment type="subcellular location">
    <subcellularLocation>
        <location evidence="1">Cell surface</location>
    </subcellularLocation>
</comment>
<dbReference type="SUPFAM" id="SSF54523">
    <property type="entry name" value="Pili subunits"/>
    <property type="match status" value="1"/>
</dbReference>
<dbReference type="InterPro" id="IPR045584">
    <property type="entry name" value="Pilin-like"/>
</dbReference>
<evidence type="ECO:0008006" key="7">
    <source>
        <dbReference type="Google" id="ProtNLM"/>
    </source>
</evidence>
<protein>
    <recommendedName>
        <fullName evidence="7">Prepilin-type N-terminal cleavage/methylation domain-containing protein</fullName>
    </recommendedName>
</protein>
<dbReference type="RefSeq" id="WP_086348139.1">
    <property type="nucleotide sequence ID" value="NZ_CP147247.1"/>
</dbReference>
<gene>
    <name evidence="5" type="ORF">A5888_001046</name>
    <name evidence="4" type="ORF">A5888_001056</name>
</gene>
<keyword evidence="6" id="KW-1185">Reference proteome</keyword>
<evidence type="ECO:0000256" key="1">
    <source>
        <dbReference type="ARBA" id="ARBA00004241"/>
    </source>
</evidence>
<reference evidence="4" key="1">
    <citation type="submission" date="2017-05" db="EMBL/GenBank/DDBJ databases">
        <title>The Genome Sequence of Enterococcus sp. 9E7_DIV0242.</title>
        <authorList>
            <consortium name="The Broad Institute Genomics Platform"/>
            <consortium name="The Broad Institute Genomic Center for Infectious Diseases"/>
            <person name="Earl A."/>
            <person name="Manson A."/>
            <person name="Schwartman J."/>
            <person name="Gilmore M."/>
            <person name="Abouelleil A."/>
            <person name="Cao P."/>
            <person name="Chapman S."/>
            <person name="Cusick C."/>
            <person name="Shea T."/>
            <person name="Young S."/>
            <person name="Neafsey D."/>
            <person name="Nusbaum C."/>
            <person name="Birren B."/>
        </authorList>
    </citation>
    <scope>NUCLEOTIDE SEQUENCE [LARGE SCALE GENOMIC DNA]</scope>
    <source>
        <strain evidence="4">9E7_DIV0242</strain>
    </source>
</reference>
<dbReference type="GO" id="GO:0030420">
    <property type="term" value="P:establishment of competence for transformation"/>
    <property type="evidence" value="ECO:0007669"/>
    <property type="project" value="UniProtKB-KW"/>
</dbReference>
<dbReference type="NCBIfam" id="TIGR02532">
    <property type="entry name" value="IV_pilin_GFxxxE"/>
    <property type="match status" value="1"/>
</dbReference>